<dbReference type="GO" id="GO:0006508">
    <property type="term" value="P:proteolysis"/>
    <property type="evidence" value="ECO:0007669"/>
    <property type="project" value="UniProtKB-KW"/>
</dbReference>
<comment type="catalytic activity">
    <reaction evidence="18">
        <text>S-benzyl-L-cysteinylglycine + H2O = S-benzyl-L-cysteine + glycine</text>
        <dbReference type="Rhea" id="RHEA:62568"/>
        <dbReference type="ChEBI" id="CHEBI:15377"/>
        <dbReference type="ChEBI" id="CHEBI:57305"/>
        <dbReference type="ChEBI" id="CHEBI:145802"/>
        <dbReference type="ChEBI" id="CHEBI:145803"/>
    </reaction>
    <physiologicalReaction direction="left-to-right" evidence="18">
        <dbReference type="Rhea" id="RHEA:62569"/>
    </physiologicalReaction>
</comment>
<evidence type="ECO:0000259" key="20">
    <source>
        <dbReference type="PROSITE" id="PS00631"/>
    </source>
</evidence>
<accession>J7G1S4</accession>
<dbReference type="InterPro" id="IPR023042">
    <property type="entry name" value="Peptidase_M17_leu_NH2_pept"/>
</dbReference>
<dbReference type="AlphaFoldDB" id="J7G1S4"/>
<comment type="catalytic activity">
    <reaction evidence="1">
        <text>Release of an N-terminal amino acid, Xaa-|-Yaa-, in which Xaa is preferably Leu, but may be other amino acids including Pro although not Arg or Lys, and Yaa may be Pro. Amino acid amides and methyl esters are also readily hydrolyzed, but rates on arylamides are exceedingly low.</text>
        <dbReference type="EC" id="3.4.11.1"/>
    </reaction>
</comment>
<dbReference type="EC" id="3.4.13.23" evidence="11"/>
<evidence type="ECO:0000313" key="21">
    <source>
        <dbReference type="EMBL" id="AFP57676.1"/>
    </source>
</evidence>
<dbReference type="Gene3D" id="3.40.220.10">
    <property type="entry name" value="Leucine Aminopeptidase, subunit E, domain 1"/>
    <property type="match status" value="1"/>
</dbReference>
<dbReference type="EC" id="3.4.11.1" evidence="4"/>
<keyword evidence="8" id="KW-0645">Protease</keyword>
<evidence type="ECO:0000256" key="12">
    <source>
        <dbReference type="ARBA" id="ARBA00029605"/>
    </source>
</evidence>
<dbReference type="InterPro" id="IPR008283">
    <property type="entry name" value="Peptidase_M17_N"/>
</dbReference>
<dbReference type="GO" id="GO:0030145">
    <property type="term" value="F:manganese ion binding"/>
    <property type="evidence" value="ECO:0007669"/>
    <property type="project" value="InterPro"/>
</dbReference>
<evidence type="ECO:0000256" key="2">
    <source>
        <dbReference type="ARBA" id="ARBA00001585"/>
    </source>
</evidence>
<dbReference type="PROSITE" id="PS00631">
    <property type="entry name" value="CYTOSOL_AP"/>
    <property type="match status" value="1"/>
</dbReference>
<evidence type="ECO:0000256" key="15">
    <source>
        <dbReference type="ARBA" id="ARBA00031564"/>
    </source>
</evidence>
<evidence type="ECO:0000256" key="14">
    <source>
        <dbReference type="ARBA" id="ARBA00030997"/>
    </source>
</evidence>
<dbReference type="HAMAP" id="MF_00181">
    <property type="entry name" value="Cytosol_peptidase_M17"/>
    <property type="match status" value="1"/>
</dbReference>
<dbReference type="InterPro" id="IPR000819">
    <property type="entry name" value="Peptidase_M17_C"/>
</dbReference>
<sequence length="530" mass="57912">MAAPMRKVTRSYLFQFLSKYSTRGQVCSCNISSTQVKKKGLVLGVFEPKEKDGDLILTNSAQKFDEQLQNKLTEQLSYAKKNLKKGKTRVFYGLNSEYSTVAVTCLGKQGEGYDEVEGMHLGREQVRSAIANGVRQLNDLGESEICVDPCRDPEAAAEGALLSQFVYDDLKAEKNKKKRPNVSCFTDFVADRTNVENQWKRGTILANGQTLAMKLMEMPSNKLTPQTFADIVTEKLTSQNCKVTVRDKNWIKSEKMGAFLSVAQGSQEPPLFVEIDYKGSNSQTEEDPIGLVGKGITFDTGGISIKPASKMDEMRADMGGAACVAGTLFAVSRLNLPVSIKAFIPLCENMPSGTAVKPGDVVTARNGKTIQVDNTDAEGRLILADALCYAETFKPRLLLDMATLTGAIDVALGSGATGVYTNSLEMWNTLQQAGGKTGDRMWRMPLFKHYTEQVTKSKLADINNIGNAGRSGGSCTAAAFLREFVSNKNWLHLDIAGVVMKKSEIPYLAKGMSGRPTRTIVEFIDILSKS</sequence>
<comment type="function">
    <text evidence="17">Cytosolic metallopeptidase that catalyzes the removal of unsubstituted N-terminal hydrophobic amino acids from various peptides. The presence of Zn(2+) ions is essential for the peptidase activity, and the association with other cofactors can modulate the substrate spectificity of the enzyme. For instance, in the presence of Mn(2+), it displays a specific Cys-Gly hydrolyzing activity of Cys-Gly-S-conjugates. Involved in the metabolism of glutathione and in the degradation of glutathione S-conjugates, which may play a role in the control of the cell redox status.</text>
</comment>
<evidence type="ECO:0000256" key="5">
    <source>
        <dbReference type="ARBA" id="ARBA00012568"/>
    </source>
</evidence>
<dbReference type="PANTHER" id="PTHR11963:SF23">
    <property type="entry name" value="CYTOSOL AMINOPEPTIDASE"/>
    <property type="match status" value="1"/>
</dbReference>
<dbReference type="Pfam" id="PF02789">
    <property type="entry name" value="Peptidase_M17_N"/>
    <property type="match status" value="1"/>
</dbReference>
<comment type="catalytic activity">
    <reaction evidence="2">
        <text>Release of N-terminal proline from a peptide.</text>
        <dbReference type="EC" id="3.4.11.5"/>
    </reaction>
</comment>
<gene>
    <name evidence="21" type="primary">LAP3</name>
</gene>
<evidence type="ECO:0000256" key="13">
    <source>
        <dbReference type="ARBA" id="ARBA00030930"/>
    </source>
</evidence>
<evidence type="ECO:0000256" key="9">
    <source>
        <dbReference type="ARBA" id="ARBA00022801"/>
    </source>
</evidence>
<evidence type="ECO:0000256" key="19">
    <source>
        <dbReference type="ARBA" id="ARBA00049107"/>
    </source>
</evidence>
<dbReference type="PRINTS" id="PR00481">
    <property type="entry name" value="LAMNOPPTDASE"/>
</dbReference>
<name>J7G1S4_TEGGR</name>
<dbReference type="CDD" id="cd00433">
    <property type="entry name" value="Peptidase_M17"/>
    <property type="match status" value="1"/>
</dbReference>
<evidence type="ECO:0000256" key="16">
    <source>
        <dbReference type="ARBA" id="ARBA00033172"/>
    </source>
</evidence>
<evidence type="ECO:0000256" key="7">
    <source>
        <dbReference type="ARBA" id="ARBA00022438"/>
    </source>
</evidence>
<dbReference type="GO" id="GO:0005737">
    <property type="term" value="C:cytoplasm"/>
    <property type="evidence" value="ECO:0007669"/>
    <property type="project" value="InterPro"/>
</dbReference>
<protein>
    <recommendedName>
        <fullName evidence="6">Cytosol aminopeptidase</fullName>
        <ecNumber evidence="4">3.4.11.1</ecNumber>
        <ecNumber evidence="5">3.4.11.5</ecNumber>
        <ecNumber evidence="11">3.4.13.23</ecNumber>
    </recommendedName>
    <alternativeName>
        <fullName evidence="14">Cysteinylglycine-S-conjugate dipeptidase</fullName>
    </alternativeName>
    <alternativeName>
        <fullName evidence="15">Leucine aminopeptidase 3</fullName>
    </alternativeName>
    <alternativeName>
        <fullName evidence="16">Leucyl aminopeptidase</fullName>
    </alternativeName>
    <alternativeName>
        <fullName evidence="13">Proline aminopeptidase</fullName>
    </alternativeName>
    <alternativeName>
        <fullName evidence="12">Prolyl aminopeptidase</fullName>
    </alternativeName>
</protein>
<reference evidence="21" key="1">
    <citation type="submission" date="2012-05" db="EMBL/GenBank/DDBJ databases">
        <authorList>
            <person name="Dong Y."/>
            <person name="Yao H."/>
        </authorList>
    </citation>
    <scope>NUCLEOTIDE SEQUENCE</scope>
</reference>
<evidence type="ECO:0000256" key="6">
    <source>
        <dbReference type="ARBA" id="ARBA00014190"/>
    </source>
</evidence>
<keyword evidence="9" id="KW-0378">Hydrolase</keyword>
<proteinExistence type="evidence at transcript level"/>
<evidence type="ECO:0000256" key="1">
    <source>
        <dbReference type="ARBA" id="ARBA00000135"/>
    </source>
</evidence>
<dbReference type="EC" id="3.4.11.5" evidence="5"/>
<dbReference type="EMBL" id="JX103498">
    <property type="protein sequence ID" value="AFP57676.1"/>
    <property type="molecule type" value="mRNA"/>
</dbReference>
<dbReference type="SUPFAM" id="SSF52949">
    <property type="entry name" value="Macro domain-like"/>
    <property type="match status" value="1"/>
</dbReference>
<evidence type="ECO:0000256" key="17">
    <source>
        <dbReference type="ARBA" id="ARBA00045966"/>
    </source>
</evidence>
<organism evidence="21">
    <name type="scientific">Tegillarca granosa</name>
    <name type="common">Malaysian cockle</name>
    <name type="synonym">Anadara granosa</name>
    <dbReference type="NCBI Taxonomy" id="220873"/>
    <lineage>
        <taxon>Eukaryota</taxon>
        <taxon>Metazoa</taxon>
        <taxon>Spiralia</taxon>
        <taxon>Lophotrochozoa</taxon>
        <taxon>Mollusca</taxon>
        <taxon>Bivalvia</taxon>
        <taxon>Autobranchia</taxon>
        <taxon>Pteriomorphia</taxon>
        <taxon>Arcoida</taxon>
        <taxon>Arcoidea</taxon>
        <taxon>Arcidae</taxon>
        <taxon>Tegillarca</taxon>
    </lineage>
</organism>
<dbReference type="GO" id="GO:0070006">
    <property type="term" value="F:metalloaminopeptidase activity"/>
    <property type="evidence" value="ECO:0007669"/>
    <property type="project" value="InterPro"/>
</dbReference>
<evidence type="ECO:0000256" key="4">
    <source>
        <dbReference type="ARBA" id="ARBA00012565"/>
    </source>
</evidence>
<dbReference type="NCBIfam" id="NF002073">
    <property type="entry name" value="PRK00913.1-2"/>
    <property type="match status" value="1"/>
</dbReference>
<keyword evidence="7" id="KW-0031">Aminopeptidase</keyword>
<evidence type="ECO:0000256" key="10">
    <source>
        <dbReference type="ARBA" id="ARBA00023511"/>
    </source>
</evidence>
<comment type="catalytic activity">
    <reaction evidence="10">
        <text>an S-substituted L-cysteinylglycine + H2O = an S-substituted L-cysteine + glycine</text>
        <dbReference type="Rhea" id="RHEA:60444"/>
        <dbReference type="ChEBI" id="CHEBI:15377"/>
        <dbReference type="ChEBI" id="CHEBI:57305"/>
        <dbReference type="ChEBI" id="CHEBI:58717"/>
        <dbReference type="ChEBI" id="CHEBI:143103"/>
        <dbReference type="EC" id="3.4.13.23"/>
    </reaction>
    <physiologicalReaction direction="left-to-right" evidence="10">
        <dbReference type="Rhea" id="RHEA:60445"/>
    </physiologicalReaction>
</comment>
<evidence type="ECO:0000256" key="18">
    <source>
        <dbReference type="ARBA" id="ARBA00047881"/>
    </source>
</evidence>
<dbReference type="SUPFAM" id="SSF53187">
    <property type="entry name" value="Zn-dependent exopeptidases"/>
    <property type="match status" value="1"/>
</dbReference>
<comment type="similarity">
    <text evidence="3">Belongs to the peptidase M17 family.</text>
</comment>
<evidence type="ECO:0000256" key="11">
    <source>
        <dbReference type="ARBA" id="ARBA00023625"/>
    </source>
</evidence>
<evidence type="ECO:0000256" key="3">
    <source>
        <dbReference type="ARBA" id="ARBA00009528"/>
    </source>
</evidence>
<dbReference type="Gene3D" id="3.40.630.10">
    <property type="entry name" value="Zn peptidases"/>
    <property type="match status" value="1"/>
</dbReference>
<comment type="catalytic activity">
    <reaction evidence="19">
        <text>L-cysteinylglycine + H2O = L-cysteine + glycine</text>
        <dbReference type="Rhea" id="RHEA:28783"/>
        <dbReference type="ChEBI" id="CHEBI:15377"/>
        <dbReference type="ChEBI" id="CHEBI:35235"/>
        <dbReference type="ChEBI" id="CHEBI:57305"/>
        <dbReference type="ChEBI" id="CHEBI:61694"/>
    </reaction>
    <physiologicalReaction direction="left-to-right" evidence="19">
        <dbReference type="Rhea" id="RHEA:28784"/>
    </physiologicalReaction>
</comment>
<dbReference type="Pfam" id="PF00883">
    <property type="entry name" value="Peptidase_M17"/>
    <property type="match status" value="1"/>
</dbReference>
<dbReference type="MEROPS" id="M17.001"/>
<feature type="domain" description="Cytosol aminopeptidase" evidence="20">
    <location>
        <begin position="374"/>
        <end position="381"/>
    </location>
</feature>
<dbReference type="InterPro" id="IPR043472">
    <property type="entry name" value="Macro_dom-like"/>
</dbReference>
<dbReference type="PANTHER" id="PTHR11963">
    <property type="entry name" value="LEUCINE AMINOPEPTIDASE-RELATED"/>
    <property type="match status" value="1"/>
</dbReference>
<evidence type="ECO:0000256" key="8">
    <source>
        <dbReference type="ARBA" id="ARBA00022670"/>
    </source>
</evidence>
<dbReference type="InterPro" id="IPR011356">
    <property type="entry name" value="Leucine_aapep/pepB"/>
</dbReference>